<gene>
    <name evidence="1" type="ORF">ANE_LOCUS8628</name>
</gene>
<dbReference type="OrthoDB" id="1112347at2759"/>
<dbReference type="AlphaFoldDB" id="A0A565B994"/>
<accession>A0A565B994</accession>
<name>A0A565B994_9BRAS</name>
<keyword evidence="2" id="KW-1185">Reference proteome</keyword>
<comment type="caution">
    <text evidence="1">The sequence shown here is derived from an EMBL/GenBank/DDBJ whole genome shotgun (WGS) entry which is preliminary data.</text>
</comment>
<organism evidence="1 2">
    <name type="scientific">Arabis nemorensis</name>
    <dbReference type="NCBI Taxonomy" id="586526"/>
    <lineage>
        <taxon>Eukaryota</taxon>
        <taxon>Viridiplantae</taxon>
        <taxon>Streptophyta</taxon>
        <taxon>Embryophyta</taxon>
        <taxon>Tracheophyta</taxon>
        <taxon>Spermatophyta</taxon>
        <taxon>Magnoliopsida</taxon>
        <taxon>eudicotyledons</taxon>
        <taxon>Gunneridae</taxon>
        <taxon>Pentapetalae</taxon>
        <taxon>rosids</taxon>
        <taxon>malvids</taxon>
        <taxon>Brassicales</taxon>
        <taxon>Brassicaceae</taxon>
        <taxon>Arabideae</taxon>
        <taxon>Arabis</taxon>
    </lineage>
</organism>
<protein>
    <submittedName>
        <fullName evidence="1">Uncharacterized protein</fullName>
    </submittedName>
</protein>
<sequence length="127" mass="14165">MPPTSAPLKFFMEDIEKTQSLSGKCVKIEAYIATIKEDRNKVKDLNVPICKQILDDAIKTLEVERDKFLAEIKDILNRTGIIDVNASQEEMISVFQNLSPTLTNNVVQPAPANANPTATNTGKRYKD</sequence>
<dbReference type="EMBL" id="CABITT030000003">
    <property type="protein sequence ID" value="VVA98183.1"/>
    <property type="molecule type" value="Genomic_DNA"/>
</dbReference>
<evidence type="ECO:0000313" key="2">
    <source>
        <dbReference type="Proteomes" id="UP000489600"/>
    </source>
</evidence>
<dbReference type="Proteomes" id="UP000489600">
    <property type="component" value="Unassembled WGS sequence"/>
</dbReference>
<evidence type="ECO:0000313" key="1">
    <source>
        <dbReference type="EMBL" id="VVA98183.1"/>
    </source>
</evidence>
<proteinExistence type="predicted"/>
<reference evidence="1" key="1">
    <citation type="submission" date="2019-07" db="EMBL/GenBank/DDBJ databases">
        <authorList>
            <person name="Dittberner H."/>
        </authorList>
    </citation>
    <scope>NUCLEOTIDE SEQUENCE [LARGE SCALE GENOMIC DNA]</scope>
</reference>